<feature type="transmembrane region" description="Helical" evidence="1">
    <location>
        <begin position="70"/>
        <end position="88"/>
    </location>
</feature>
<name>A0A1F6Y2N4_9BACT</name>
<evidence type="ECO:0008006" key="4">
    <source>
        <dbReference type="Google" id="ProtNLM"/>
    </source>
</evidence>
<keyword evidence="1" id="KW-0472">Membrane</keyword>
<feature type="transmembrane region" description="Helical" evidence="1">
    <location>
        <begin position="136"/>
        <end position="158"/>
    </location>
</feature>
<feature type="transmembrane region" description="Helical" evidence="1">
    <location>
        <begin position="45"/>
        <end position="64"/>
    </location>
</feature>
<evidence type="ECO:0000313" key="3">
    <source>
        <dbReference type="Proteomes" id="UP000177693"/>
    </source>
</evidence>
<dbReference type="Proteomes" id="UP000177693">
    <property type="component" value="Unassembled WGS sequence"/>
</dbReference>
<evidence type="ECO:0000256" key="1">
    <source>
        <dbReference type="SAM" id="Phobius"/>
    </source>
</evidence>
<gene>
    <name evidence="2" type="ORF">A3I23_04000</name>
</gene>
<keyword evidence="1" id="KW-1133">Transmembrane helix</keyword>
<feature type="transmembrane region" description="Helical" evidence="1">
    <location>
        <begin position="100"/>
        <end position="124"/>
    </location>
</feature>
<reference evidence="2 3" key="1">
    <citation type="journal article" date="2016" name="Nat. Commun.">
        <title>Thousands of microbial genomes shed light on interconnected biogeochemical processes in an aquifer system.</title>
        <authorList>
            <person name="Anantharaman K."/>
            <person name="Brown C.T."/>
            <person name="Hug L.A."/>
            <person name="Sharon I."/>
            <person name="Castelle C.J."/>
            <person name="Probst A.J."/>
            <person name="Thomas B.C."/>
            <person name="Singh A."/>
            <person name="Wilkins M.J."/>
            <person name="Karaoz U."/>
            <person name="Brodie E.L."/>
            <person name="Williams K.H."/>
            <person name="Hubbard S.S."/>
            <person name="Banfield J.F."/>
        </authorList>
    </citation>
    <scope>NUCLEOTIDE SEQUENCE [LARGE SCALE GENOMIC DNA]</scope>
</reference>
<organism evidence="2 3">
    <name type="scientific">Candidatus Nomurabacteria bacterium RIFCSPLOWO2_02_FULL_40_67</name>
    <dbReference type="NCBI Taxonomy" id="1801787"/>
    <lineage>
        <taxon>Bacteria</taxon>
        <taxon>Candidatus Nomuraibacteriota</taxon>
    </lineage>
</organism>
<comment type="caution">
    <text evidence="2">The sequence shown here is derived from an EMBL/GenBank/DDBJ whole genome shotgun (WGS) entry which is preliminary data.</text>
</comment>
<proteinExistence type="predicted"/>
<accession>A0A1F6Y2N4</accession>
<dbReference type="Gene3D" id="1.10.1760.20">
    <property type="match status" value="1"/>
</dbReference>
<evidence type="ECO:0000313" key="2">
    <source>
        <dbReference type="EMBL" id="OGJ00634.1"/>
    </source>
</evidence>
<sequence>MKINTKNYFKFFLALVVCLSVRLLPFRAPNVEPILATLMPIGRAYGALAGLAFAVLSILLYDVVTGTIGVQTFFTVIAYGTLGLWAAHYFKNKKANKWSYVRFAIVGTFIYDALTGFTVGPLFFHQTFWGSLVGQIPFTMLHLLGNTVFAFILSPAIYDSLIKQRPRDLAQESSPLINPLQPKTI</sequence>
<dbReference type="AlphaFoldDB" id="A0A1F6Y2N4"/>
<keyword evidence="1" id="KW-0812">Transmembrane</keyword>
<dbReference type="EMBL" id="MFVL01000031">
    <property type="protein sequence ID" value="OGJ00634.1"/>
    <property type="molecule type" value="Genomic_DNA"/>
</dbReference>
<protein>
    <recommendedName>
        <fullName evidence="4">ECF transporter S component</fullName>
    </recommendedName>
</protein>